<comment type="caution">
    <text evidence="1">The sequence shown here is derived from an EMBL/GenBank/DDBJ whole genome shotgun (WGS) entry which is preliminary data.</text>
</comment>
<reference evidence="1 2" key="1">
    <citation type="journal article" date="2016" name="BMC Genomics">
        <title>Comparative genomics reveals Cyclospora cayetanensis possesses coccidia-like metabolism and invasion components but unique surface antigens.</title>
        <authorList>
            <person name="Liu S."/>
            <person name="Wang L."/>
            <person name="Zheng H."/>
            <person name="Xu Z."/>
            <person name="Roellig D.M."/>
            <person name="Li N."/>
            <person name="Frace M.A."/>
            <person name="Tang K."/>
            <person name="Arrowood M.J."/>
            <person name="Moss D.M."/>
            <person name="Zhang L."/>
            <person name="Feng Y."/>
            <person name="Xiao L."/>
        </authorList>
    </citation>
    <scope>NUCLEOTIDE SEQUENCE [LARGE SCALE GENOMIC DNA]</scope>
    <source>
        <strain evidence="1 2">CHN_HEN01</strain>
    </source>
</reference>
<gene>
    <name evidence="1" type="ORF">cyc_06748</name>
</gene>
<protein>
    <submittedName>
        <fullName evidence="1">Uncharacterized protein</fullName>
    </submittedName>
</protein>
<evidence type="ECO:0000313" key="2">
    <source>
        <dbReference type="Proteomes" id="UP000095192"/>
    </source>
</evidence>
<organism evidence="1 2">
    <name type="scientific">Cyclospora cayetanensis</name>
    <dbReference type="NCBI Taxonomy" id="88456"/>
    <lineage>
        <taxon>Eukaryota</taxon>
        <taxon>Sar</taxon>
        <taxon>Alveolata</taxon>
        <taxon>Apicomplexa</taxon>
        <taxon>Conoidasida</taxon>
        <taxon>Coccidia</taxon>
        <taxon>Eucoccidiorida</taxon>
        <taxon>Eimeriorina</taxon>
        <taxon>Eimeriidae</taxon>
        <taxon>Cyclospora</taxon>
    </lineage>
</organism>
<proteinExistence type="predicted"/>
<name>A0A1D3CUQ0_9EIME</name>
<dbReference type="VEuPathDB" id="ToxoDB:cyc_06748"/>
<dbReference type="EMBL" id="JROU02001876">
    <property type="protein sequence ID" value="OEH74914.1"/>
    <property type="molecule type" value="Genomic_DNA"/>
</dbReference>
<evidence type="ECO:0000313" key="1">
    <source>
        <dbReference type="EMBL" id="OEH74914.1"/>
    </source>
</evidence>
<dbReference type="AlphaFoldDB" id="A0A1D3CUQ0"/>
<sequence length="252" mass="27393">MSIGAIEPLMWLWGDAEFVGCHIWMFVLRQVYGEVVMHVGSGQVIASVLQWDGNNLNSSNRATYWWKVKARIGGPSGILVQERDDAELADGVEASGSSAPVLKSALVSSCRIACVQRNNVNRSNRSTYAVRSLHPQVWGVECVFSCRLAGVPANRGLWQGDAELTDDQEASGSSASVLKSALVSSCRIACAQSNNISTSNRTAYEMGEGEGDNWRTKRHPCSGEPEHLRVALVVPCFAVVRDAAFALMVHIR</sequence>
<dbReference type="InParanoid" id="A0A1D3CUQ0"/>
<dbReference type="Proteomes" id="UP000095192">
    <property type="component" value="Unassembled WGS sequence"/>
</dbReference>
<keyword evidence="2" id="KW-1185">Reference proteome</keyword>
<accession>A0A1D3CUQ0</accession>